<dbReference type="SMART" id="SM00418">
    <property type="entry name" value="HTH_ARSR"/>
    <property type="match status" value="1"/>
</dbReference>
<dbReference type="Gene3D" id="1.10.10.10">
    <property type="entry name" value="Winged helix-like DNA-binding domain superfamily/Winged helix DNA-binding domain"/>
    <property type="match status" value="1"/>
</dbReference>
<dbReference type="GO" id="GO:0003700">
    <property type="term" value="F:DNA-binding transcription factor activity"/>
    <property type="evidence" value="ECO:0007669"/>
    <property type="project" value="InterPro"/>
</dbReference>
<dbReference type="Proteomes" id="UP000555564">
    <property type="component" value="Unassembled WGS sequence"/>
</dbReference>
<dbReference type="RefSeq" id="WP_184985363.1">
    <property type="nucleotide sequence ID" value="NZ_BAAALO010000019.1"/>
</dbReference>
<dbReference type="Pfam" id="PF12840">
    <property type="entry name" value="HTH_20"/>
    <property type="match status" value="1"/>
</dbReference>
<keyword evidence="3" id="KW-0804">Transcription</keyword>
<protein>
    <submittedName>
        <fullName evidence="5">DNA-binding transcriptional ArsR family regulator</fullName>
    </submittedName>
</protein>
<gene>
    <name evidence="5" type="ORF">BJ992_005214</name>
</gene>
<dbReference type="CDD" id="cd00090">
    <property type="entry name" value="HTH_ARSR"/>
    <property type="match status" value="1"/>
</dbReference>
<evidence type="ECO:0000313" key="5">
    <source>
        <dbReference type="EMBL" id="MBB6475783.1"/>
    </source>
</evidence>
<dbReference type="PANTHER" id="PTHR43132:SF6">
    <property type="entry name" value="HTH-TYPE TRANSCRIPTIONAL REPRESSOR CZRA"/>
    <property type="match status" value="1"/>
</dbReference>
<keyword evidence="2 5" id="KW-0238">DNA-binding</keyword>
<feature type="domain" description="HTH arsR-type" evidence="4">
    <location>
        <begin position="248"/>
        <end position="320"/>
    </location>
</feature>
<dbReference type="PANTHER" id="PTHR43132">
    <property type="entry name" value="ARSENICAL RESISTANCE OPERON REPRESSOR ARSR-RELATED"/>
    <property type="match status" value="1"/>
</dbReference>
<reference evidence="5 6" key="1">
    <citation type="submission" date="2020-08" db="EMBL/GenBank/DDBJ databases">
        <title>Sequencing the genomes of 1000 actinobacteria strains.</title>
        <authorList>
            <person name="Klenk H.-P."/>
        </authorList>
    </citation>
    <scope>NUCLEOTIDE SEQUENCE [LARGE SCALE GENOMIC DNA]</scope>
    <source>
        <strain evidence="5 6">DSM 44936</strain>
    </source>
</reference>
<comment type="caution">
    <text evidence="5">The sequence shown here is derived from an EMBL/GenBank/DDBJ whole genome shotgun (WGS) entry which is preliminary data.</text>
</comment>
<evidence type="ECO:0000256" key="1">
    <source>
        <dbReference type="ARBA" id="ARBA00023015"/>
    </source>
</evidence>
<name>A0A7X0IKP3_9ACTN</name>
<dbReference type="InterPro" id="IPR036390">
    <property type="entry name" value="WH_DNA-bd_sf"/>
</dbReference>
<evidence type="ECO:0000256" key="2">
    <source>
        <dbReference type="ARBA" id="ARBA00023125"/>
    </source>
</evidence>
<evidence type="ECO:0000256" key="3">
    <source>
        <dbReference type="ARBA" id="ARBA00023163"/>
    </source>
</evidence>
<proteinExistence type="predicted"/>
<keyword evidence="1" id="KW-0805">Transcription regulation</keyword>
<evidence type="ECO:0000313" key="6">
    <source>
        <dbReference type="Proteomes" id="UP000555564"/>
    </source>
</evidence>
<dbReference type="EMBL" id="JACHIU010000001">
    <property type="protein sequence ID" value="MBB6475783.1"/>
    <property type="molecule type" value="Genomic_DNA"/>
</dbReference>
<dbReference type="InterPro" id="IPR036388">
    <property type="entry name" value="WH-like_DNA-bd_sf"/>
</dbReference>
<evidence type="ECO:0000259" key="4">
    <source>
        <dbReference type="SMART" id="SM00418"/>
    </source>
</evidence>
<dbReference type="AlphaFoldDB" id="A0A7X0IKP3"/>
<keyword evidence="6" id="KW-1185">Reference proteome</keyword>
<accession>A0A7X0IKP3</accession>
<dbReference type="InterPro" id="IPR001845">
    <property type="entry name" value="HTH_ArsR_DNA-bd_dom"/>
</dbReference>
<sequence length="323" mass="35496">MGIWRIGPDVLARGRFAVSPLTQTVAALNALHQGHAGPGREEWLRRHGPAYRERLAGDRVAALLVRAALRPRWLADFLVTPPHDDDRTFHDEVRRVRRTPADVVTADLTTAAGAPLPPELRVPDLPDRAAVLLEWVWTETVEPEWPRLRQVFEADILSRTGRLSTGGWTAALAGLRPGLRWLGDGRLRINAYDNPPRDLHPEARLMFIPTVTTSGWVTWDIPHRYAVVYPATGLLADPTPHAAADPPAAVSALIGPVRADILARLGEPRTTTQLAALTGHSLGSVSGHLGILLAARLLHRRRSGRSVLYYRTSLGDDLINPRA</sequence>
<dbReference type="InterPro" id="IPR011991">
    <property type="entry name" value="ArsR-like_HTH"/>
</dbReference>
<dbReference type="GO" id="GO:0003677">
    <property type="term" value="F:DNA binding"/>
    <property type="evidence" value="ECO:0007669"/>
    <property type="project" value="UniProtKB-KW"/>
</dbReference>
<organism evidence="5 6">
    <name type="scientific">Sphaerisporangium rubeum</name>
    <dbReference type="NCBI Taxonomy" id="321317"/>
    <lineage>
        <taxon>Bacteria</taxon>
        <taxon>Bacillati</taxon>
        <taxon>Actinomycetota</taxon>
        <taxon>Actinomycetes</taxon>
        <taxon>Streptosporangiales</taxon>
        <taxon>Streptosporangiaceae</taxon>
        <taxon>Sphaerisporangium</taxon>
    </lineage>
</organism>
<dbReference type="InterPro" id="IPR051011">
    <property type="entry name" value="Metal_resp_trans_reg"/>
</dbReference>
<dbReference type="SUPFAM" id="SSF46785">
    <property type="entry name" value="Winged helix' DNA-binding domain"/>
    <property type="match status" value="1"/>
</dbReference>